<organism evidence="2 3">
    <name type="scientific">Sphingomonas caseinilyticus</name>
    <dbReference type="NCBI Taxonomy" id="2908205"/>
    <lineage>
        <taxon>Bacteria</taxon>
        <taxon>Pseudomonadati</taxon>
        <taxon>Pseudomonadota</taxon>
        <taxon>Alphaproteobacteria</taxon>
        <taxon>Sphingomonadales</taxon>
        <taxon>Sphingomonadaceae</taxon>
        <taxon>Sphingomonas</taxon>
    </lineage>
</organism>
<name>A0ABT0RS44_9SPHN</name>
<dbReference type="EMBL" id="JAMGBA010000001">
    <property type="protein sequence ID" value="MCL6697834.1"/>
    <property type="molecule type" value="Genomic_DNA"/>
</dbReference>
<gene>
    <name evidence="2" type="ORF">LZ496_03420</name>
</gene>
<dbReference type="Gene3D" id="3.40.50.720">
    <property type="entry name" value="NAD(P)-binding Rossmann-like Domain"/>
    <property type="match status" value="1"/>
</dbReference>
<comment type="caution">
    <text evidence="2">The sequence shown here is derived from an EMBL/GenBank/DDBJ whole genome shotgun (WGS) entry which is preliminary data.</text>
</comment>
<keyword evidence="3" id="KW-1185">Reference proteome</keyword>
<dbReference type="PANTHER" id="PTHR10953">
    <property type="entry name" value="UBIQUITIN-ACTIVATING ENZYME E1"/>
    <property type="match status" value="1"/>
</dbReference>
<evidence type="ECO:0000313" key="3">
    <source>
        <dbReference type="Proteomes" id="UP001203410"/>
    </source>
</evidence>
<dbReference type="InterPro" id="IPR000594">
    <property type="entry name" value="ThiF_NAD_FAD-bd"/>
</dbReference>
<dbReference type="PANTHER" id="PTHR10953:SF102">
    <property type="entry name" value="ADENYLYLTRANSFERASE AND SULFURTRANSFERASE MOCS3"/>
    <property type="match status" value="1"/>
</dbReference>
<feature type="domain" description="THIF-type NAD/FAD binding fold" evidence="1">
    <location>
        <begin position="11"/>
        <end position="243"/>
    </location>
</feature>
<sequence length="253" mass="26559">MALSDEELDRYARHIVLPQVGGAGQLRLKAARIAIVGAGGIGAGVIPALTGAGVGHLTIIDDDRVDLSNLQRQPLYEADQIGERKVDLAARFIGSRNPNVECRTVADRIEIDNADAILSDHDLIIDGTDNFATRLLVSDSAVRLGIPLISAAAQQFQGQVALFRGRPCYRCFVGDAFDADDCDTCAELGVLGALTGTVGSFAALLAIRAIVGIAPDVSGTLHLLDGSNLNWRQVRIIADPACRACGSTSSPSS</sequence>
<dbReference type="SUPFAM" id="SSF69572">
    <property type="entry name" value="Activating enzymes of the ubiquitin-like proteins"/>
    <property type="match status" value="1"/>
</dbReference>
<accession>A0ABT0RS44</accession>
<evidence type="ECO:0000313" key="2">
    <source>
        <dbReference type="EMBL" id="MCL6697834.1"/>
    </source>
</evidence>
<dbReference type="Proteomes" id="UP001203410">
    <property type="component" value="Unassembled WGS sequence"/>
</dbReference>
<protein>
    <submittedName>
        <fullName evidence="2">HesA/MoeB/ThiF family protein</fullName>
    </submittedName>
</protein>
<dbReference type="Pfam" id="PF00899">
    <property type="entry name" value="ThiF"/>
    <property type="match status" value="1"/>
</dbReference>
<proteinExistence type="predicted"/>
<reference evidence="2 3" key="1">
    <citation type="submission" date="2022-05" db="EMBL/GenBank/DDBJ databases">
        <authorList>
            <person name="Jo J.-H."/>
            <person name="Im W.-T."/>
        </authorList>
    </citation>
    <scope>NUCLEOTIDE SEQUENCE [LARGE SCALE GENOMIC DNA]</scope>
    <source>
        <strain evidence="2 3">NSE70-1</strain>
    </source>
</reference>
<dbReference type="InterPro" id="IPR035985">
    <property type="entry name" value="Ubiquitin-activating_enz"/>
</dbReference>
<dbReference type="InterPro" id="IPR045886">
    <property type="entry name" value="ThiF/MoeB/HesA"/>
</dbReference>
<dbReference type="CDD" id="cd00757">
    <property type="entry name" value="ThiF_MoeB_HesA_family"/>
    <property type="match status" value="1"/>
</dbReference>
<dbReference type="RefSeq" id="WP_249903182.1">
    <property type="nucleotide sequence ID" value="NZ_JAMGBA010000001.1"/>
</dbReference>
<evidence type="ECO:0000259" key="1">
    <source>
        <dbReference type="Pfam" id="PF00899"/>
    </source>
</evidence>